<dbReference type="RefSeq" id="WP_200269506.1">
    <property type="nucleotide sequence ID" value="NZ_JAENIJ010000010.1"/>
</dbReference>
<protein>
    <submittedName>
        <fullName evidence="1">Uncharacterized protein</fullName>
    </submittedName>
</protein>
<organism evidence="1 2">
    <name type="scientific">Luteolibacter pohnpeiensis</name>
    <dbReference type="NCBI Taxonomy" id="454153"/>
    <lineage>
        <taxon>Bacteria</taxon>
        <taxon>Pseudomonadati</taxon>
        <taxon>Verrucomicrobiota</taxon>
        <taxon>Verrucomicrobiia</taxon>
        <taxon>Verrucomicrobiales</taxon>
        <taxon>Verrucomicrobiaceae</taxon>
        <taxon>Luteolibacter</taxon>
    </lineage>
</organism>
<proteinExistence type="predicted"/>
<evidence type="ECO:0000313" key="1">
    <source>
        <dbReference type="EMBL" id="MBK1882403.1"/>
    </source>
</evidence>
<sequence length="198" mass="21866">MPAGVHEVSWSANQAYKDFLTSHGLRPATTPTQAWVGDLRIENAESRYQRVMEESGIPIEQTAVNQDADGDGFSNLQEYAFGSDANDRSSLPPPIFGESASYDYLILTDIGIAEPGDAGVYHLWIPYISPFVNGSLETSTDLIHWSVVPITLLNAKPSLNIVVIPNLPHTDTHQAIQRPVDEDEPCRYFRVNLSLPES</sequence>
<dbReference type="Proteomes" id="UP000603141">
    <property type="component" value="Unassembled WGS sequence"/>
</dbReference>
<comment type="caution">
    <text evidence="1">The sequence shown here is derived from an EMBL/GenBank/DDBJ whole genome shotgun (WGS) entry which is preliminary data.</text>
</comment>
<dbReference type="EMBL" id="JAENIJ010000010">
    <property type="protein sequence ID" value="MBK1882403.1"/>
    <property type="molecule type" value="Genomic_DNA"/>
</dbReference>
<accession>A0A934S5T7</accession>
<gene>
    <name evidence="1" type="ORF">JIN85_08255</name>
</gene>
<reference evidence="1" key="1">
    <citation type="submission" date="2021-01" db="EMBL/GenBank/DDBJ databases">
        <title>Modified the classification status of verrucomicrobia.</title>
        <authorList>
            <person name="Feng X."/>
        </authorList>
    </citation>
    <scope>NUCLEOTIDE SEQUENCE</scope>
    <source>
        <strain evidence="1">KCTC 22041</strain>
    </source>
</reference>
<keyword evidence="2" id="KW-1185">Reference proteome</keyword>
<dbReference type="AlphaFoldDB" id="A0A934S5T7"/>
<evidence type="ECO:0000313" key="2">
    <source>
        <dbReference type="Proteomes" id="UP000603141"/>
    </source>
</evidence>
<name>A0A934S5T7_9BACT</name>